<reference evidence="1 2" key="1">
    <citation type="journal article" date="2019" name="Emerg. Microbes Infect.">
        <title>Comprehensive subspecies identification of 175 nontuberculous mycobacteria species based on 7547 genomic profiles.</title>
        <authorList>
            <person name="Matsumoto Y."/>
            <person name="Kinjo T."/>
            <person name="Motooka D."/>
            <person name="Nabeya D."/>
            <person name="Jung N."/>
            <person name="Uechi K."/>
            <person name="Horii T."/>
            <person name="Iida T."/>
            <person name="Fujita J."/>
            <person name="Nakamura S."/>
        </authorList>
    </citation>
    <scope>NUCLEOTIDE SEQUENCE [LARGE SCALE GENOMIC DNA]</scope>
    <source>
        <strain evidence="1 2">JCM 30725</strain>
    </source>
</reference>
<dbReference type="Gene3D" id="2.30.110.10">
    <property type="entry name" value="Electron Transport, Fmn-binding Protein, Chain A"/>
    <property type="match status" value="1"/>
</dbReference>
<dbReference type="RefSeq" id="WP_163714389.1">
    <property type="nucleotide sequence ID" value="NZ_BLKZ01000001.1"/>
</dbReference>
<evidence type="ECO:0000313" key="2">
    <source>
        <dbReference type="Proteomes" id="UP000465360"/>
    </source>
</evidence>
<dbReference type="Proteomes" id="UP000465360">
    <property type="component" value="Unassembled WGS sequence"/>
</dbReference>
<dbReference type="NCBIfam" id="TIGR00026">
    <property type="entry name" value="hi_GC_TIGR00026"/>
    <property type="match status" value="1"/>
</dbReference>
<dbReference type="AlphaFoldDB" id="A0A7I9YS43"/>
<dbReference type="InterPro" id="IPR004378">
    <property type="entry name" value="F420H2_quin_Rdtase"/>
</dbReference>
<accession>A0A7I9YS43</accession>
<sequence>MALKRSILLFGLAVALTSLSLALLLRLFSANRYRLIGSGQFRTFIKRFNSTTSKVAGTPLSPHGLLTHTGRRSGRVYQTPLGTVRHGDGFLVPLTYGTRADWYRNLAAAGGGTFDWKGRTYHVERPEIISGKEPLGAWPLRERIILQLAGIEDFMWLHESHAP</sequence>
<protein>
    <recommendedName>
        <fullName evidence="3">Nitroreductase</fullName>
    </recommendedName>
</protein>
<dbReference type="EMBL" id="BLKZ01000001">
    <property type="protein sequence ID" value="GFG91362.1"/>
    <property type="molecule type" value="Genomic_DNA"/>
</dbReference>
<gene>
    <name evidence="1" type="ORF">MBOU_34040</name>
</gene>
<dbReference type="Pfam" id="PF04075">
    <property type="entry name" value="F420H2_quin_red"/>
    <property type="match status" value="1"/>
</dbReference>
<dbReference type="InterPro" id="IPR012349">
    <property type="entry name" value="Split_barrel_FMN-bd"/>
</dbReference>
<name>A0A7I9YS43_MYCBU</name>
<comment type="caution">
    <text evidence="1">The sequence shown here is derived from an EMBL/GenBank/DDBJ whole genome shotgun (WGS) entry which is preliminary data.</text>
</comment>
<dbReference type="GO" id="GO:0016491">
    <property type="term" value="F:oxidoreductase activity"/>
    <property type="evidence" value="ECO:0007669"/>
    <property type="project" value="InterPro"/>
</dbReference>
<evidence type="ECO:0008006" key="3">
    <source>
        <dbReference type="Google" id="ProtNLM"/>
    </source>
</evidence>
<organism evidence="1 2">
    <name type="scientific">Mycobacterium bourgelatii</name>
    <dbReference type="NCBI Taxonomy" id="1273442"/>
    <lineage>
        <taxon>Bacteria</taxon>
        <taxon>Bacillati</taxon>
        <taxon>Actinomycetota</taxon>
        <taxon>Actinomycetes</taxon>
        <taxon>Mycobacteriales</taxon>
        <taxon>Mycobacteriaceae</taxon>
        <taxon>Mycobacterium</taxon>
    </lineage>
</organism>
<keyword evidence="2" id="KW-1185">Reference proteome</keyword>
<evidence type="ECO:0000313" key="1">
    <source>
        <dbReference type="EMBL" id="GFG91362.1"/>
    </source>
</evidence>
<proteinExistence type="predicted"/>